<dbReference type="InterPro" id="IPR011008">
    <property type="entry name" value="Dimeric_a/b-barrel"/>
</dbReference>
<comment type="caution">
    <text evidence="1">The sequence shown here is derived from an EMBL/GenBank/DDBJ whole genome shotgun (WGS) entry which is preliminary data.</text>
</comment>
<accession>A0ABU1UAY9</accession>
<keyword evidence="2" id="KW-1185">Reference proteome</keyword>
<proteinExistence type="predicted"/>
<sequence length="87" mass="9589">MTVLVQNLVPGLTREQYEGIAAALRDKLVATPGFNAHYAYESEGGMTVVEIWEAAAQHDAWFDNNVRPNLPVEITPVKHELANKVTA</sequence>
<reference evidence="1 2" key="1">
    <citation type="submission" date="2023-07" db="EMBL/GenBank/DDBJ databases">
        <title>Sorghum-associated microbial communities from plants grown in Nebraska, USA.</title>
        <authorList>
            <person name="Schachtman D."/>
        </authorList>
    </citation>
    <scope>NUCLEOTIDE SEQUENCE [LARGE SCALE GENOMIC DNA]</scope>
    <source>
        <strain evidence="1 2">BE167</strain>
    </source>
</reference>
<dbReference type="EMBL" id="JAVDVQ010000005">
    <property type="protein sequence ID" value="MDR7082313.1"/>
    <property type="molecule type" value="Genomic_DNA"/>
</dbReference>
<evidence type="ECO:0000313" key="2">
    <source>
        <dbReference type="Proteomes" id="UP001252243"/>
    </source>
</evidence>
<keyword evidence="1" id="KW-0560">Oxidoreductase</keyword>
<dbReference type="GO" id="GO:0004497">
    <property type="term" value="F:monooxygenase activity"/>
    <property type="evidence" value="ECO:0007669"/>
    <property type="project" value="UniProtKB-KW"/>
</dbReference>
<gene>
    <name evidence="1" type="ORF">J2X01_001601</name>
</gene>
<evidence type="ECO:0000313" key="1">
    <source>
        <dbReference type="EMBL" id="MDR7082313.1"/>
    </source>
</evidence>
<name>A0ABU1UAY9_9MICC</name>
<dbReference type="SUPFAM" id="SSF54909">
    <property type="entry name" value="Dimeric alpha+beta barrel"/>
    <property type="match status" value="1"/>
</dbReference>
<dbReference type="Proteomes" id="UP001252243">
    <property type="component" value="Unassembled WGS sequence"/>
</dbReference>
<protein>
    <submittedName>
        <fullName evidence="1">Heme-degrading monooxygenase HmoA</fullName>
    </submittedName>
</protein>
<dbReference type="RefSeq" id="WP_310055286.1">
    <property type="nucleotide sequence ID" value="NZ_JAVDVQ010000005.1"/>
</dbReference>
<organism evidence="1 2">
    <name type="scientific">Arthrobacter ginsengisoli</name>
    <dbReference type="NCBI Taxonomy" id="1356565"/>
    <lineage>
        <taxon>Bacteria</taxon>
        <taxon>Bacillati</taxon>
        <taxon>Actinomycetota</taxon>
        <taxon>Actinomycetes</taxon>
        <taxon>Micrococcales</taxon>
        <taxon>Micrococcaceae</taxon>
        <taxon>Arthrobacter</taxon>
    </lineage>
</organism>
<keyword evidence="1" id="KW-0503">Monooxygenase</keyword>